<keyword evidence="11" id="KW-1185">Reference proteome</keyword>
<evidence type="ECO:0000256" key="3">
    <source>
        <dbReference type="ARBA" id="ARBA00022741"/>
    </source>
</evidence>
<dbReference type="HOGENOM" id="CLU_000604_84_3_10"/>
<dbReference type="SMART" id="SM00382">
    <property type="entry name" value="AAA"/>
    <property type="match status" value="1"/>
</dbReference>
<dbReference type="Gene3D" id="3.40.50.300">
    <property type="entry name" value="P-loop containing nucleotide triphosphate hydrolases"/>
    <property type="match status" value="1"/>
</dbReference>
<dbReference type="KEGG" id="ash:AL1_03950"/>
<dbReference type="PROSITE" id="PS00211">
    <property type="entry name" value="ABC_TRANSPORTER_1"/>
    <property type="match status" value="1"/>
</dbReference>
<dbReference type="PROSITE" id="PS50929">
    <property type="entry name" value="ABC_TM1F"/>
    <property type="match status" value="1"/>
</dbReference>
<dbReference type="CDD" id="cd03228">
    <property type="entry name" value="ABCC_MRP_Like"/>
    <property type="match status" value="1"/>
</dbReference>
<evidence type="ECO:0000313" key="11">
    <source>
        <dbReference type="Proteomes" id="UP000008794"/>
    </source>
</evidence>
<dbReference type="InterPro" id="IPR036640">
    <property type="entry name" value="ABC1_TM_sf"/>
</dbReference>
<keyword evidence="3" id="KW-0547">Nucleotide-binding</keyword>
<dbReference type="InterPro" id="IPR011527">
    <property type="entry name" value="ABC1_TM_dom"/>
</dbReference>
<evidence type="ECO:0000259" key="8">
    <source>
        <dbReference type="PROSITE" id="PS50893"/>
    </source>
</evidence>
<evidence type="ECO:0000256" key="1">
    <source>
        <dbReference type="ARBA" id="ARBA00004651"/>
    </source>
</evidence>
<keyword evidence="2 7" id="KW-0812">Transmembrane</keyword>
<organism evidence="10 11">
    <name type="scientific">Alistipes shahii WAL 8301</name>
    <dbReference type="NCBI Taxonomy" id="717959"/>
    <lineage>
        <taxon>Bacteria</taxon>
        <taxon>Pseudomonadati</taxon>
        <taxon>Bacteroidota</taxon>
        <taxon>Bacteroidia</taxon>
        <taxon>Bacteroidales</taxon>
        <taxon>Rikenellaceae</taxon>
        <taxon>Alistipes</taxon>
    </lineage>
</organism>
<dbReference type="InterPro" id="IPR017871">
    <property type="entry name" value="ABC_transporter-like_CS"/>
</dbReference>
<dbReference type="GO" id="GO:0034040">
    <property type="term" value="F:ATPase-coupled lipid transmembrane transporter activity"/>
    <property type="evidence" value="ECO:0007669"/>
    <property type="project" value="TreeGrafter"/>
</dbReference>
<feature type="transmembrane region" description="Helical" evidence="7">
    <location>
        <begin position="71"/>
        <end position="93"/>
    </location>
</feature>
<comment type="subcellular location">
    <subcellularLocation>
        <location evidence="1">Cell membrane</location>
        <topology evidence="1">Multi-pass membrane protein</topology>
    </subcellularLocation>
</comment>
<dbReference type="InterPro" id="IPR039421">
    <property type="entry name" value="Type_1_exporter"/>
</dbReference>
<evidence type="ECO:0000256" key="2">
    <source>
        <dbReference type="ARBA" id="ARBA00022692"/>
    </source>
</evidence>
<dbReference type="STRING" id="717959.AL1_03950"/>
<dbReference type="GeneID" id="92758418"/>
<feature type="transmembrane region" description="Helical" evidence="7">
    <location>
        <begin position="170"/>
        <end position="191"/>
    </location>
</feature>
<dbReference type="AlphaFoldDB" id="D4IJE4"/>
<dbReference type="SUPFAM" id="SSF52540">
    <property type="entry name" value="P-loop containing nucleoside triphosphate hydrolases"/>
    <property type="match status" value="1"/>
</dbReference>
<evidence type="ECO:0000313" key="10">
    <source>
        <dbReference type="EMBL" id="CBK63056.1"/>
    </source>
</evidence>
<dbReference type="BioCyc" id="ASHA717959:AL1_RS01860-MONOMER"/>
<keyword evidence="6 7" id="KW-0472">Membrane</keyword>
<evidence type="ECO:0000256" key="6">
    <source>
        <dbReference type="ARBA" id="ARBA00023136"/>
    </source>
</evidence>
<evidence type="ECO:0000256" key="5">
    <source>
        <dbReference type="ARBA" id="ARBA00022989"/>
    </source>
</evidence>
<dbReference type="GO" id="GO:0005886">
    <property type="term" value="C:plasma membrane"/>
    <property type="evidence" value="ECO:0007669"/>
    <property type="project" value="UniProtKB-SubCell"/>
</dbReference>
<dbReference type="OrthoDB" id="1522160at2"/>
<dbReference type="GO" id="GO:0005524">
    <property type="term" value="F:ATP binding"/>
    <property type="evidence" value="ECO:0007669"/>
    <property type="project" value="UniProtKB-KW"/>
</dbReference>
<accession>D4IJE4</accession>
<name>D4IJE4_9BACT</name>
<dbReference type="GO" id="GO:0016887">
    <property type="term" value="F:ATP hydrolysis activity"/>
    <property type="evidence" value="ECO:0007669"/>
    <property type="project" value="InterPro"/>
</dbReference>
<sequence length="565" mass="61968">MRSILRSLPAAFRRRGLRIAATLVLRAVLNLAGLAALLPVLTLVLDPAGFEGDGPLAMVYVWSGVASPRTFALAVCGAVVGFIVLKCGVNFLLARAERRYIYDLYRTLSRRLYIAYHDRGLAFINNSNSSVLARNVNVVCLAFAAGVLRPAAAMIAEAMLFVLLFASLALYTPLAALLSVVIFLPAVWLYYALVRNRINRYGEQENRAQREKSRLVAETFRGYADIELSDAFPGMLRAFDRTMDEVVRTRSREADIGQLPQLFTEIGLAVGMALLAAVSFGGGQSQLLFGVFAVAALRLMPSVRGIMSGWATIRYNRYTIPILREAALHEQASAHPEVPTRETLPFEREISVRNLSFRFTEESRELFHGLTLTIRKGERIGIRGASGAGKTTLFNLLLGLYEPTSGEIAVDGTPLTAANRRAWQNRIGYVSQRLFLTDGTFAANVAPGVPDAEIDRRRVTEALEAAQLGEFIASLPLGIDTPVGECGSRLSGGQRQRIGIARALYRRADVLFFDEATSALDSRTEGEINRSIAAIAARNPGLTLLVIAHRETSLEYCDRIITLEK</sequence>
<dbReference type="Gene3D" id="1.20.1560.10">
    <property type="entry name" value="ABC transporter type 1, transmembrane domain"/>
    <property type="match status" value="1"/>
</dbReference>
<keyword evidence="5 7" id="KW-1133">Transmembrane helix</keyword>
<feature type="domain" description="ABC transmembrane type-1" evidence="9">
    <location>
        <begin position="19"/>
        <end position="313"/>
    </location>
</feature>
<evidence type="ECO:0000259" key="9">
    <source>
        <dbReference type="PROSITE" id="PS50929"/>
    </source>
</evidence>
<protein>
    <submittedName>
        <fullName evidence="10">ABC-type multidrug transport system, ATPase and permease components</fullName>
    </submittedName>
</protein>
<evidence type="ECO:0000256" key="4">
    <source>
        <dbReference type="ARBA" id="ARBA00022840"/>
    </source>
</evidence>
<dbReference type="Proteomes" id="UP000008794">
    <property type="component" value="Chromosome"/>
</dbReference>
<dbReference type="Pfam" id="PF00005">
    <property type="entry name" value="ABC_tran"/>
    <property type="match status" value="1"/>
</dbReference>
<feature type="transmembrane region" description="Helical" evidence="7">
    <location>
        <begin position="262"/>
        <end position="281"/>
    </location>
</feature>
<dbReference type="InterPro" id="IPR003439">
    <property type="entry name" value="ABC_transporter-like_ATP-bd"/>
</dbReference>
<dbReference type="PANTHER" id="PTHR24221">
    <property type="entry name" value="ATP-BINDING CASSETTE SUB-FAMILY B"/>
    <property type="match status" value="1"/>
</dbReference>
<dbReference type="InterPro" id="IPR003593">
    <property type="entry name" value="AAA+_ATPase"/>
</dbReference>
<dbReference type="InterPro" id="IPR027417">
    <property type="entry name" value="P-loop_NTPase"/>
</dbReference>
<dbReference type="SUPFAM" id="SSF90123">
    <property type="entry name" value="ABC transporter transmembrane region"/>
    <property type="match status" value="1"/>
</dbReference>
<feature type="transmembrane region" description="Helical" evidence="7">
    <location>
        <begin position="21"/>
        <end position="45"/>
    </location>
</feature>
<reference evidence="10 11" key="1">
    <citation type="submission" date="2010-03" db="EMBL/GenBank/DDBJ databases">
        <title>The genome sequence of Alistipes shahii WAL 8301.</title>
        <authorList>
            <consortium name="metaHIT consortium -- http://www.metahit.eu/"/>
            <person name="Pajon A."/>
            <person name="Turner K."/>
            <person name="Parkhill J."/>
        </authorList>
    </citation>
    <scope>NUCLEOTIDE SEQUENCE [LARGE SCALE GENOMIC DNA]</scope>
    <source>
        <strain evidence="10 11">WAL 8301</strain>
    </source>
</reference>
<gene>
    <name evidence="10" type="ORF">AL1_03950</name>
</gene>
<dbReference type="PROSITE" id="PS50893">
    <property type="entry name" value="ABC_TRANSPORTER_2"/>
    <property type="match status" value="1"/>
</dbReference>
<evidence type="ECO:0000256" key="7">
    <source>
        <dbReference type="SAM" id="Phobius"/>
    </source>
</evidence>
<dbReference type="RefSeq" id="WP_015545996.1">
    <property type="nucleotide sequence ID" value="NC_021030.1"/>
</dbReference>
<dbReference type="EMBL" id="FP929032">
    <property type="protein sequence ID" value="CBK63056.1"/>
    <property type="molecule type" value="Genomic_DNA"/>
</dbReference>
<dbReference type="GO" id="GO:0140359">
    <property type="term" value="F:ABC-type transporter activity"/>
    <property type="evidence" value="ECO:0007669"/>
    <property type="project" value="InterPro"/>
</dbReference>
<reference evidence="10 11" key="2">
    <citation type="submission" date="2010-03" db="EMBL/GenBank/DDBJ databases">
        <authorList>
            <person name="Pajon A."/>
        </authorList>
    </citation>
    <scope>NUCLEOTIDE SEQUENCE [LARGE SCALE GENOMIC DNA]</scope>
    <source>
        <strain evidence="10 11">WAL 8301</strain>
    </source>
</reference>
<dbReference type="PATRIC" id="fig|717959.3.peg.1922"/>
<feature type="transmembrane region" description="Helical" evidence="7">
    <location>
        <begin position="138"/>
        <end position="164"/>
    </location>
</feature>
<feature type="domain" description="ABC transporter" evidence="8">
    <location>
        <begin position="350"/>
        <end position="565"/>
    </location>
</feature>
<keyword evidence="4" id="KW-0067">ATP-binding</keyword>
<proteinExistence type="predicted"/>
<dbReference type="PANTHER" id="PTHR24221:SF654">
    <property type="entry name" value="ATP-BINDING CASSETTE SUB-FAMILY B MEMBER 6"/>
    <property type="match status" value="1"/>
</dbReference>